<accession>A0ABN1H2U4</accession>
<dbReference type="RefSeq" id="WP_343794375.1">
    <property type="nucleotide sequence ID" value="NZ_BAAAGA010000006.1"/>
</dbReference>
<feature type="domain" description="ABC transporter" evidence="10">
    <location>
        <begin position="5"/>
        <end position="240"/>
    </location>
</feature>
<proteinExistence type="predicted"/>
<comment type="subcellular location">
    <subcellularLocation>
        <location evidence="1">Cell membrane</location>
        <topology evidence="1">Peripheral membrane protein</topology>
    </subcellularLocation>
</comment>
<dbReference type="Gene3D" id="3.40.50.300">
    <property type="entry name" value="P-loop containing nucleotide triphosphate hydrolases"/>
    <property type="match status" value="1"/>
</dbReference>
<dbReference type="InterPro" id="IPR003439">
    <property type="entry name" value="ABC_transporter-like_ATP-bd"/>
</dbReference>
<evidence type="ECO:0000256" key="1">
    <source>
        <dbReference type="ARBA" id="ARBA00004202"/>
    </source>
</evidence>
<reference evidence="11 12" key="1">
    <citation type="journal article" date="2019" name="Int. J. Syst. Evol. Microbiol.">
        <title>The Global Catalogue of Microorganisms (GCM) 10K type strain sequencing project: providing services to taxonomists for standard genome sequencing and annotation.</title>
        <authorList>
            <consortium name="The Broad Institute Genomics Platform"/>
            <consortium name="The Broad Institute Genome Sequencing Center for Infectious Disease"/>
            <person name="Wu L."/>
            <person name="Ma J."/>
        </authorList>
    </citation>
    <scope>NUCLEOTIDE SEQUENCE [LARGE SCALE GENOMIC DNA]</scope>
    <source>
        <strain evidence="11 12">JCM 12928</strain>
    </source>
</reference>
<dbReference type="SUPFAM" id="SSF52540">
    <property type="entry name" value="P-loop containing nucleoside triphosphate hydrolases"/>
    <property type="match status" value="1"/>
</dbReference>
<dbReference type="PANTHER" id="PTHR42771:SF7">
    <property type="entry name" value="ABC-TYPE COBALAMIN_FE3+-SIDEROPHORES TRANSPORT SYSTEM, ATPASE COMPONENT"/>
    <property type="match status" value="1"/>
</dbReference>
<evidence type="ECO:0000256" key="2">
    <source>
        <dbReference type="ARBA" id="ARBA00022448"/>
    </source>
</evidence>
<sequence>MSGGLTVSNLTAGYGGRTVLRDLSLPMAAQGEVLSLIGPNAAGKSTLLRALAGLHPATGSVMLDGQELNGLSLAERARSVTYMPQTLPQGVALTVLETLVSALRASPVQGAISGDEAETALAVLERLGLEGMAMRRLDQLSGGQKQLASLAQAVVRGPRLLLLDEPTSALDLRHQLRVMKLVRELAVERGMTVVMVLHDLQAAARASDRVVVLSEGVVAANGPPGEAITPAILAQVYQVEARVERCVRGTLQVMVDDIL</sequence>
<dbReference type="InterPro" id="IPR051535">
    <property type="entry name" value="Siderophore_ABC-ATPase"/>
</dbReference>
<evidence type="ECO:0000313" key="12">
    <source>
        <dbReference type="Proteomes" id="UP001501352"/>
    </source>
</evidence>
<keyword evidence="4" id="KW-0410">Iron transport</keyword>
<dbReference type="InterPro" id="IPR003593">
    <property type="entry name" value="AAA+_ATPase"/>
</dbReference>
<keyword evidence="8" id="KW-0406">Ion transport</keyword>
<keyword evidence="6 11" id="KW-0067">ATP-binding</keyword>
<evidence type="ECO:0000259" key="10">
    <source>
        <dbReference type="PROSITE" id="PS50893"/>
    </source>
</evidence>
<keyword evidence="3" id="KW-1003">Cell membrane</keyword>
<evidence type="ECO:0000256" key="3">
    <source>
        <dbReference type="ARBA" id="ARBA00022475"/>
    </source>
</evidence>
<comment type="caution">
    <text evidence="11">The sequence shown here is derived from an EMBL/GenBank/DDBJ whole genome shotgun (WGS) entry which is preliminary data.</text>
</comment>
<dbReference type="Pfam" id="PF00005">
    <property type="entry name" value="ABC_tran"/>
    <property type="match status" value="1"/>
</dbReference>
<dbReference type="CDD" id="cd03214">
    <property type="entry name" value="ABC_Iron-Siderophores_B12_Hemin"/>
    <property type="match status" value="1"/>
</dbReference>
<keyword evidence="12" id="KW-1185">Reference proteome</keyword>
<keyword evidence="7" id="KW-0408">Iron</keyword>
<dbReference type="Proteomes" id="UP001501352">
    <property type="component" value="Unassembled WGS sequence"/>
</dbReference>
<dbReference type="PROSITE" id="PS00211">
    <property type="entry name" value="ABC_TRANSPORTER_1"/>
    <property type="match status" value="1"/>
</dbReference>
<keyword evidence="9" id="KW-0472">Membrane</keyword>
<gene>
    <name evidence="11" type="ORF">GCM10009422_25620</name>
</gene>
<dbReference type="PANTHER" id="PTHR42771">
    <property type="entry name" value="IRON(3+)-HYDROXAMATE IMPORT ATP-BINDING PROTEIN FHUC"/>
    <property type="match status" value="1"/>
</dbReference>
<keyword evidence="2" id="KW-0813">Transport</keyword>
<dbReference type="EMBL" id="BAAAGA010000006">
    <property type="protein sequence ID" value="GAA0627515.1"/>
    <property type="molecule type" value="Genomic_DNA"/>
</dbReference>
<protein>
    <submittedName>
        <fullName evidence="11">ABC transporter ATP-binding protein</fullName>
    </submittedName>
</protein>
<dbReference type="InterPro" id="IPR017871">
    <property type="entry name" value="ABC_transporter-like_CS"/>
</dbReference>
<evidence type="ECO:0000256" key="6">
    <source>
        <dbReference type="ARBA" id="ARBA00022840"/>
    </source>
</evidence>
<evidence type="ECO:0000256" key="7">
    <source>
        <dbReference type="ARBA" id="ARBA00023004"/>
    </source>
</evidence>
<dbReference type="GO" id="GO:0005524">
    <property type="term" value="F:ATP binding"/>
    <property type="evidence" value="ECO:0007669"/>
    <property type="project" value="UniProtKB-KW"/>
</dbReference>
<name>A0ABN1H2U4_9CAUL</name>
<dbReference type="InterPro" id="IPR027417">
    <property type="entry name" value="P-loop_NTPase"/>
</dbReference>
<keyword evidence="5" id="KW-0547">Nucleotide-binding</keyword>
<evidence type="ECO:0000256" key="9">
    <source>
        <dbReference type="ARBA" id="ARBA00023136"/>
    </source>
</evidence>
<evidence type="ECO:0000256" key="4">
    <source>
        <dbReference type="ARBA" id="ARBA00022496"/>
    </source>
</evidence>
<evidence type="ECO:0000256" key="8">
    <source>
        <dbReference type="ARBA" id="ARBA00023065"/>
    </source>
</evidence>
<organism evidence="11 12">
    <name type="scientific">Brevundimonas kwangchunensis</name>
    <dbReference type="NCBI Taxonomy" id="322163"/>
    <lineage>
        <taxon>Bacteria</taxon>
        <taxon>Pseudomonadati</taxon>
        <taxon>Pseudomonadota</taxon>
        <taxon>Alphaproteobacteria</taxon>
        <taxon>Caulobacterales</taxon>
        <taxon>Caulobacteraceae</taxon>
        <taxon>Brevundimonas</taxon>
    </lineage>
</organism>
<evidence type="ECO:0000313" key="11">
    <source>
        <dbReference type="EMBL" id="GAA0627515.1"/>
    </source>
</evidence>
<evidence type="ECO:0000256" key="5">
    <source>
        <dbReference type="ARBA" id="ARBA00022741"/>
    </source>
</evidence>
<dbReference type="SMART" id="SM00382">
    <property type="entry name" value="AAA"/>
    <property type="match status" value="1"/>
</dbReference>
<dbReference type="PROSITE" id="PS50893">
    <property type="entry name" value="ABC_TRANSPORTER_2"/>
    <property type="match status" value="1"/>
</dbReference>